<keyword evidence="1 3" id="KW-0996">Nickel insertion</keyword>
<name>M2XAZ7_9MICC</name>
<evidence type="ECO:0000313" key="5">
    <source>
        <dbReference type="Proteomes" id="UP000009877"/>
    </source>
</evidence>
<evidence type="ECO:0000256" key="1">
    <source>
        <dbReference type="ARBA" id="ARBA00022988"/>
    </source>
</evidence>
<protein>
    <recommendedName>
        <fullName evidence="3">Urease accessory protein UreF</fullName>
    </recommendedName>
</protein>
<dbReference type="InterPro" id="IPR038277">
    <property type="entry name" value="UreF_sf"/>
</dbReference>
<dbReference type="PIRSF" id="PIRSF009467">
    <property type="entry name" value="Ureas_acces_UreF"/>
    <property type="match status" value="1"/>
</dbReference>
<dbReference type="RefSeq" id="WP_006215160.1">
    <property type="nucleotide sequence ID" value="NZ_ANHZ02000017.1"/>
</dbReference>
<comment type="function">
    <text evidence="3">Required for maturation of urease via the functional incorporation of the urease nickel metallocenter.</text>
</comment>
<dbReference type="Proteomes" id="UP000009877">
    <property type="component" value="Unassembled WGS sequence"/>
</dbReference>
<evidence type="ECO:0000313" key="4">
    <source>
        <dbReference type="EMBL" id="EME36256.1"/>
    </source>
</evidence>
<proteinExistence type="inferred from homology"/>
<dbReference type="GO" id="GO:0005737">
    <property type="term" value="C:cytoplasm"/>
    <property type="evidence" value="ECO:0007669"/>
    <property type="project" value="UniProtKB-SubCell"/>
</dbReference>
<dbReference type="HAMAP" id="MF_01385">
    <property type="entry name" value="UreF"/>
    <property type="match status" value="1"/>
</dbReference>
<reference evidence="4 5" key="1">
    <citation type="journal article" date="2014" name="Genome Announc.">
        <title>Draft Genome Sequence of Kocuria palustris PEL.</title>
        <authorList>
            <person name="Sharma G."/>
            <person name="Khatri I."/>
            <person name="Subramanian S."/>
        </authorList>
    </citation>
    <scope>NUCLEOTIDE SEQUENCE [LARGE SCALE GENOMIC DNA]</scope>
    <source>
        <strain evidence="4 5">PEL</strain>
    </source>
</reference>
<evidence type="ECO:0000256" key="2">
    <source>
        <dbReference type="ARBA" id="ARBA00023186"/>
    </source>
</evidence>
<comment type="caution">
    <text evidence="4">The sequence shown here is derived from an EMBL/GenBank/DDBJ whole genome shotgun (WGS) entry which is preliminary data.</text>
</comment>
<dbReference type="InterPro" id="IPR002639">
    <property type="entry name" value="UreF"/>
</dbReference>
<dbReference type="EMBL" id="ANHZ02000017">
    <property type="protein sequence ID" value="EME36256.1"/>
    <property type="molecule type" value="Genomic_DNA"/>
</dbReference>
<keyword evidence="3" id="KW-0963">Cytoplasm</keyword>
<dbReference type="Pfam" id="PF01730">
    <property type="entry name" value="UreF"/>
    <property type="match status" value="1"/>
</dbReference>
<comment type="subunit">
    <text evidence="3">UreD, UreF and UreG form a complex that acts as a GTP-hydrolysis-dependent molecular chaperone, activating the urease apoprotein by helping to assemble the nickel containing metallocenter of UreC. The UreE protein probably delivers the nickel.</text>
</comment>
<dbReference type="PANTHER" id="PTHR33620:SF1">
    <property type="entry name" value="UREASE ACCESSORY PROTEIN F"/>
    <property type="match status" value="1"/>
</dbReference>
<dbReference type="PANTHER" id="PTHR33620">
    <property type="entry name" value="UREASE ACCESSORY PROTEIN F"/>
    <property type="match status" value="1"/>
</dbReference>
<keyword evidence="2 3" id="KW-0143">Chaperone</keyword>
<dbReference type="AlphaFoldDB" id="M2XAZ7"/>
<keyword evidence="5" id="KW-1185">Reference proteome</keyword>
<comment type="subcellular location">
    <subcellularLocation>
        <location evidence="3">Cytoplasm</location>
    </subcellularLocation>
</comment>
<comment type="similarity">
    <text evidence="3">Belongs to the UreF family.</text>
</comment>
<sequence length="236" mass="25666">MTPTPTIAAASGPDPLLSLMQLTDSALPTGAFSQSLGFETYMQRGQIHDEGSFAEWLQMFADQQLTYTDALAIRLVYTAREVEEVVDLDELATVQALPQQVRDGGITMGRRLLSIGAASYPGPWTTRCAEEVQAGRMQGHQAVVWGVLARELGLDQDTAVAAHVQATATSLTQNAVRGIPLGQSAGQRIIRAAQDWTRRAVEVSRGLEREDLGAIAPGLEIAQMHHERQRARLFMS</sequence>
<accession>M2XAZ7</accession>
<dbReference type="GO" id="GO:0016151">
    <property type="term" value="F:nickel cation binding"/>
    <property type="evidence" value="ECO:0007669"/>
    <property type="project" value="UniProtKB-UniRule"/>
</dbReference>
<organism evidence="4 5">
    <name type="scientific">Kocuria palustris PEL</name>
    <dbReference type="NCBI Taxonomy" id="1236550"/>
    <lineage>
        <taxon>Bacteria</taxon>
        <taxon>Bacillati</taxon>
        <taxon>Actinomycetota</taxon>
        <taxon>Actinomycetes</taxon>
        <taxon>Micrococcales</taxon>
        <taxon>Micrococcaceae</taxon>
        <taxon>Kocuria</taxon>
    </lineage>
</organism>
<dbReference type="Gene3D" id="1.10.4190.10">
    <property type="entry name" value="Urease accessory protein UreF"/>
    <property type="match status" value="1"/>
</dbReference>
<dbReference type="STRING" id="71999.KPaMU14_05070"/>
<gene>
    <name evidence="3" type="primary">ureF</name>
    <name evidence="4" type="ORF">C884_00735</name>
</gene>
<evidence type="ECO:0000256" key="3">
    <source>
        <dbReference type="HAMAP-Rule" id="MF_01385"/>
    </source>
</evidence>